<organism evidence="3">
    <name type="scientific">Trypanosoma vivax (strain Y486)</name>
    <dbReference type="NCBI Taxonomy" id="1055687"/>
    <lineage>
        <taxon>Eukaryota</taxon>
        <taxon>Discoba</taxon>
        <taxon>Euglenozoa</taxon>
        <taxon>Kinetoplastea</taxon>
        <taxon>Metakinetoplastina</taxon>
        <taxon>Trypanosomatida</taxon>
        <taxon>Trypanosomatidae</taxon>
        <taxon>Trypanosoma</taxon>
        <taxon>Duttonella</taxon>
    </lineage>
</organism>
<dbReference type="AlphaFoldDB" id="G0U1J8"/>
<dbReference type="PANTHER" id="PTHR46320">
    <property type="entry name" value="GLYCEROPHOSPHODIESTER PHOSPHODIESTERASE 1"/>
    <property type="match status" value="1"/>
</dbReference>
<accession>G0U1J8</accession>
<dbReference type="Pfam" id="PF03009">
    <property type="entry name" value="GDPD"/>
    <property type="match status" value="1"/>
</dbReference>
<name>G0U1J8_TRYVY</name>
<reference evidence="3" key="1">
    <citation type="journal article" date="2012" name="Proc. Natl. Acad. Sci. U.S.A.">
        <title>Antigenic diversity is generated by distinct evolutionary mechanisms in African trypanosome species.</title>
        <authorList>
            <person name="Jackson A.P."/>
            <person name="Berry A."/>
            <person name="Aslett M."/>
            <person name="Allison H.C."/>
            <person name="Burton P."/>
            <person name="Vavrova-Anderson J."/>
            <person name="Brown R."/>
            <person name="Browne H."/>
            <person name="Corton N."/>
            <person name="Hauser H."/>
            <person name="Gamble J."/>
            <person name="Gilderthorp R."/>
            <person name="Marcello L."/>
            <person name="McQuillan J."/>
            <person name="Otto T.D."/>
            <person name="Quail M.A."/>
            <person name="Sanders M.J."/>
            <person name="van Tonder A."/>
            <person name="Ginger M.L."/>
            <person name="Field M.C."/>
            <person name="Barry J.D."/>
            <person name="Hertz-Fowler C."/>
            <person name="Berriman M."/>
        </authorList>
    </citation>
    <scope>NUCLEOTIDE SEQUENCE</scope>
    <source>
        <strain evidence="3">Y486</strain>
    </source>
</reference>
<dbReference type="GO" id="GO:0008889">
    <property type="term" value="F:glycerophosphodiester phosphodiesterase activity"/>
    <property type="evidence" value="ECO:0007669"/>
    <property type="project" value="TreeGrafter"/>
</dbReference>
<sequence length="334" mass="38315">MKSLFIASGVALAAGWAYVRHLQLPAGPARLSWGAQVFGHRGCRGVPGVPENTLDAFKYALSRGVTGIELDVRLTKDNELVVFHDAVSNGRLKGVAATRRIDELTLRELKELPFLADPTGQIRIPTLEESLLFCRENKLKLLIELKERRRPQLCADRVLDLYQRYPDYMYEQTTVISFDPFILYYVRQRDRNVAVGQIHSGQVLRSWIQSSAEYVPWFVRMCPGVFDRILSCVQVSINPWLTGVSMMCAHYELFSLAYKRRWHARKIGVVLWGFSAPEQCTHEMRTPGVLVECDDHHEEFVAPRPAPDFDVFGDKAREREQEEEQRRRPKLAGK</sequence>
<proteinExistence type="predicted"/>
<dbReference type="SUPFAM" id="SSF51695">
    <property type="entry name" value="PLC-like phosphodiesterases"/>
    <property type="match status" value="1"/>
</dbReference>
<dbReference type="PROSITE" id="PS51704">
    <property type="entry name" value="GP_PDE"/>
    <property type="match status" value="1"/>
</dbReference>
<feature type="domain" description="GP-PDE" evidence="2">
    <location>
        <begin position="35"/>
        <end position="285"/>
    </location>
</feature>
<dbReference type="InterPro" id="IPR017946">
    <property type="entry name" value="PLC-like_Pdiesterase_TIM-brl"/>
</dbReference>
<gene>
    <name evidence="3" type="ORF">TVY486_0805620</name>
</gene>
<dbReference type="PANTHER" id="PTHR46320:SF1">
    <property type="entry name" value="GLYCEROPHOSPHODIESTER PHOSPHODIESTERASE 1"/>
    <property type="match status" value="1"/>
</dbReference>
<dbReference type="GO" id="GO:0006644">
    <property type="term" value="P:phospholipid metabolic process"/>
    <property type="evidence" value="ECO:0007669"/>
    <property type="project" value="TreeGrafter"/>
</dbReference>
<dbReference type="VEuPathDB" id="TriTrypDB:TvY486_0805620"/>
<protein>
    <recommendedName>
        <fullName evidence="2">GP-PDE domain-containing protein</fullName>
    </recommendedName>
</protein>
<dbReference type="GO" id="GO:0006580">
    <property type="term" value="P:ethanolamine metabolic process"/>
    <property type="evidence" value="ECO:0007669"/>
    <property type="project" value="TreeGrafter"/>
</dbReference>
<dbReference type="EMBL" id="HE573024">
    <property type="protein sequence ID" value="CCC49955.1"/>
    <property type="molecule type" value="Genomic_DNA"/>
</dbReference>
<evidence type="ECO:0000313" key="3">
    <source>
        <dbReference type="EMBL" id="CCC49955.1"/>
    </source>
</evidence>
<feature type="compositionally biased region" description="Basic and acidic residues" evidence="1">
    <location>
        <begin position="312"/>
        <end position="326"/>
    </location>
</feature>
<dbReference type="OMA" id="KHHWMTL"/>
<dbReference type="GO" id="GO:0070291">
    <property type="term" value="P:N-acylethanolamine metabolic process"/>
    <property type="evidence" value="ECO:0007669"/>
    <property type="project" value="TreeGrafter"/>
</dbReference>
<evidence type="ECO:0000259" key="2">
    <source>
        <dbReference type="PROSITE" id="PS51704"/>
    </source>
</evidence>
<feature type="region of interest" description="Disordered" evidence="1">
    <location>
        <begin position="302"/>
        <end position="334"/>
    </location>
</feature>
<dbReference type="InterPro" id="IPR030395">
    <property type="entry name" value="GP_PDE_dom"/>
</dbReference>
<dbReference type="GO" id="GO:0005886">
    <property type="term" value="C:plasma membrane"/>
    <property type="evidence" value="ECO:0007669"/>
    <property type="project" value="TreeGrafter"/>
</dbReference>
<evidence type="ECO:0000256" key="1">
    <source>
        <dbReference type="SAM" id="MobiDB-lite"/>
    </source>
</evidence>
<dbReference type="Gene3D" id="3.20.20.190">
    <property type="entry name" value="Phosphatidylinositol (PI) phosphodiesterase"/>
    <property type="match status" value="1"/>
</dbReference>